<feature type="transmembrane region" description="Helical" evidence="1">
    <location>
        <begin position="211"/>
        <end position="230"/>
    </location>
</feature>
<feature type="transmembrane region" description="Helical" evidence="1">
    <location>
        <begin position="21"/>
        <end position="43"/>
    </location>
</feature>
<dbReference type="AlphaFoldDB" id="A0A934S5U0"/>
<evidence type="ECO:0008006" key="4">
    <source>
        <dbReference type="Google" id="ProtNLM"/>
    </source>
</evidence>
<evidence type="ECO:0000313" key="3">
    <source>
        <dbReference type="Proteomes" id="UP000603141"/>
    </source>
</evidence>
<feature type="transmembrane region" description="Helical" evidence="1">
    <location>
        <begin position="250"/>
        <end position="269"/>
    </location>
</feature>
<dbReference type="EMBL" id="JAENIJ010000024">
    <property type="protein sequence ID" value="MBK1883630.1"/>
    <property type="molecule type" value="Genomic_DNA"/>
</dbReference>
<protein>
    <recommendedName>
        <fullName evidence="4">ABC transporter permease</fullName>
    </recommendedName>
</protein>
<dbReference type="RefSeq" id="WP_200271974.1">
    <property type="nucleotide sequence ID" value="NZ_JAENIJ010000024.1"/>
</dbReference>
<feature type="transmembrane region" description="Helical" evidence="1">
    <location>
        <begin position="275"/>
        <end position="299"/>
    </location>
</feature>
<comment type="caution">
    <text evidence="2">The sequence shown here is derived from an EMBL/GenBank/DDBJ whole genome shotgun (WGS) entry which is preliminary data.</text>
</comment>
<feature type="transmembrane region" description="Helical" evidence="1">
    <location>
        <begin position="353"/>
        <end position="372"/>
    </location>
</feature>
<feature type="transmembrane region" description="Helical" evidence="1">
    <location>
        <begin position="384"/>
        <end position="404"/>
    </location>
</feature>
<name>A0A934S5U0_9BACT</name>
<gene>
    <name evidence="2" type="ORF">JIN85_14500</name>
</gene>
<evidence type="ECO:0000256" key="1">
    <source>
        <dbReference type="SAM" id="Phobius"/>
    </source>
</evidence>
<accession>A0A934S5U0</accession>
<evidence type="ECO:0000313" key="2">
    <source>
        <dbReference type="EMBL" id="MBK1883630.1"/>
    </source>
</evidence>
<organism evidence="2 3">
    <name type="scientific">Luteolibacter pohnpeiensis</name>
    <dbReference type="NCBI Taxonomy" id="454153"/>
    <lineage>
        <taxon>Bacteria</taxon>
        <taxon>Pseudomonadati</taxon>
        <taxon>Verrucomicrobiota</taxon>
        <taxon>Verrucomicrobiia</taxon>
        <taxon>Verrucomicrobiales</taxon>
        <taxon>Verrucomicrobiaceae</taxon>
        <taxon>Luteolibacter</taxon>
    </lineage>
</organism>
<proteinExistence type="predicted"/>
<feature type="transmembrane region" description="Helical" evidence="1">
    <location>
        <begin position="110"/>
        <end position="133"/>
    </location>
</feature>
<keyword evidence="1" id="KW-1133">Transmembrane helix</keyword>
<reference evidence="2" key="1">
    <citation type="submission" date="2021-01" db="EMBL/GenBank/DDBJ databases">
        <title>Modified the classification status of verrucomicrobia.</title>
        <authorList>
            <person name="Feng X."/>
        </authorList>
    </citation>
    <scope>NUCLEOTIDE SEQUENCE</scope>
    <source>
        <strain evidence="2">KCTC 22041</strain>
    </source>
</reference>
<sequence>MTSNDFPDRLPPMLVKELRQGMRTISFLGVFMALQIILCLILLSATLGSTTGDSIGNVISITIFTILSIAVLILQPLRGINAISSEVKSNTLEIMSLTRLSATRIVYGKWVAIVSQTALLMSTIIPYLILRYFFGGMNLFGELSLVLIIFATSAALTAATVGISATSSVILRNILPILFAIMAVIALFQFLSFSIAGPGMSLFYVFDSGEYLIPIISYLAAITYIGWSCLKAGSLIIAPSADNLSTSHRLIVIGLSVVALGLSTLDQFNVEMIPIMFAVIMGPAIAIALSESSIVIAPVREALQKKRYVGRLGSSFLLPGWQSGIVFTIVISAIALAAIFIRPSPLYLLDRELNATLMIIVSALFPAVICNLPRNTETNRFDKYLLYSLATTILGIVILALAAASGDNIKWVFIWNPVVLMSEMDKSSEAGIIVAWIGIYLFILFLLAIRNAKQHRLITEQVNTTPEV</sequence>
<feature type="transmembrane region" description="Helical" evidence="1">
    <location>
        <begin position="145"/>
        <end position="165"/>
    </location>
</feature>
<keyword evidence="1" id="KW-0812">Transmembrane</keyword>
<feature type="transmembrane region" description="Helical" evidence="1">
    <location>
        <begin position="55"/>
        <end position="74"/>
    </location>
</feature>
<feature type="transmembrane region" description="Helical" evidence="1">
    <location>
        <begin position="177"/>
        <end position="205"/>
    </location>
</feature>
<keyword evidence="1" id="KW-0472">Membrane</keyword>
<feature type="transmembrane region" description="Helical" evidence="1">
    <location>
        <begin position="320"/>
        <end position="341"/>
    </location>
</feature>
<dbReference type="Proteomes" id="UP000603141">
    <property type="component" value="Unassembled WGS sequence"/>
</dbReference>
<keyword evidence="3" id="KW-1185">Reference proteome</keyword>
<feature type="transmembrane region" description="Helical" evidence="1">
    <location>
        <begin position="430"/>
        <end position="449"/>
    </location>
</feature>